<keyword evidence="3 9" id="KW-0812">Transmembrane</keyword>
<keyword evidence="6 9" id="KW-1133">Transmembrane helix</keyword>
<feature type="transmembrane region" description="Helical" evidence="9">
    <location>
        <begin position="407"/>
        <end position="426"/>
    </location>
</feature>
<dbReference type="InterPro" id="IPR003439">
    <property type="entry name" value="ABC_transporter-like_ATP-bd"/>
</dbReference>
<evidence type="ECO:0000256" key="5">
    <source>
        <dbReference type="ARBA" id="ARBA00022840"/>
    </source>
</evidence>
<feature type="transmembrane region" description="Helical" evidence="9">
    <location>
        <begin position="121"/>
        <end position="145"/>
    </location>
</feature>
<feature type="transmembrane region" description="Helical" evidence="9">
    <location>
        <begin position="12"/>
        <end position="32"/>
    </location>
</feature>
<evidence type="ECO:0000256" key="9">
    <source>
        <dbReference type="SAM" id="Phobius"/>
    </source>
</evidence>
<evidence type="ECO:0000256" key="3">
    <source>
        <dbReference type="ARBA" id="ARBA00022692"/>
    </source>
</evidence>
<dbReference type="PROSITE" id="PS50893">
    <property type="entry name" value="ABC_TRANSPORTER_2"/>
    <property type="match status" value="2"/>
</dbReference>
<keyword evidence="4" id="KW-0547">Nucleotide-binding</keyword>
<keyword evidence="13" id="KW-1185">Reference proteome</keyword>
<feature type="transmembrane region" description="Helical" evidence="9">
    <location>
        <begin position="514"/>
        <end position="533"/>
    </location>
</feature>
<dbReference type="SUPFAM" id="SSF52540">
    <property type="entry name" value="P-loop containing nucleoside triphosphate hydrolases"/>
    <property type="match status" value="2"/>
</dbReference>
<dbReference type="CDD" id="cd18596">
    <property type="entry name" value="ABC_6TM_VMR1_D1_like"/>
    <property type="match status" value="1"/>
</dbReference>
<evidence type="ECO:0000259" key="10">
    <source>
        <dbReference type="PROSITE" id="PS50893"/>
    </source>
</evidence>
<dbReference type="PANTHER" id="PTHR24223:SF415">
    <property type="entry name" value="FI20190P1"/>
    <property type="match status" value="1"/>
</dbReference>
<reference evidence="12 13" key="1">
    <citation type="submission" date="2024-02" db="EMBL/GenBank/DDBJ databases">
        <title>A draft genome for the cacao thread blight pathogen Marasmius crinis-equi.</title>
        <authorList>
            <person name="Cohen S.P."/>
            <person name="Baruah I.K."/>
            <person name="Amoako-Attah I."/>
            <person name="Bukari Y."/>
            <person name="Meinhardt L.W."/>
            <person name="Bailey B.A."/>
        </authorList>
    </citation>
    <scope>NUCLEOTIDE SEQUENCE [LARGE SCALE GENOMIC DNA]</scope>
    <source>
        <strain evidence="12 13">GH-76</strain>
    </source>
</reference>
<dbReference type="PROSITE" id="PS00211">
    <property type="entry name" value="ABC_TRANSPORTER_1"/>
    <property type="match status" value="2"/>
</dbReference>
<feature type="transmembrane region" description="Helical" evidence="9">
    <location>
        <begin position="38"/>
        <end position="57"/>
    </location>
</feature>
<evidence type="ECO:0000256" key="6">
    <source>
        <dbReference type="ARBA" id="ARBA00022989"/>
    </source>
</evidence>
<dbReference type="Gene3D" id="1.20.1560.10">
    <property type="entry name" value="ABC transporter type 1, transmembrane domain"/>
    <property type="match status" value="2"/>
</dbReference>
<dbReference type="InterPro" id="IPR050173">
    <property type="entry name" value="ABC_transporter_C-like"/>
</dbReference>
<dbReference type="InterPro" id="IPR011527">
    <property type="entry name" value="ABC1_TM_dom"/>
</dbReference>
<feature type="domain" description="ABC transmembrane type-1" evidence="11">
    <location>
        <begin position="589"/>
        <end position="795"/>
    </location>
</feature>
<feature type="transmembrane region" description="Helical" evidence="9">
    <location>
        <begin position="592"/>
        <end position="614"/>
    </location>
</feature>
<dbReference type="EMBL" id="JBAHYK010000865">
    <property type="protein sequence ID" value="KAL0570840.1"/>
    <property type="molecule type" value="Genomic_DNA"/>
</dbReference>
<feature type="domain" description="ABC transmembrane type-1" evidence="11">
    <location>
        <begin position="1"/>
        <end position="176"/>
    </location>
</feature>
<protein>
    <submittedName>
        <fullName evidence="12">Uncharacterized protein</fullName>
    </submittedName>
</protein>
<dbReference type="CDD" id="cd03250">
    <property type="entry name" value="ABCC_MRP_domain1"/>
    <property type="match status" value="1"/>
</dbReference>
<dbReference type="CDD" id="cd18604">
    <property type="entry name" value="ABC_6TM_VMR1_D2_like"/>
    <property type="match status" value="1"/>
</dbReference>
<feature type="compositionally biased region" description="Low complexity" evidence="8">
    <location>
        <begin position="1199"/>
        <end position="1230"/>
    </location>
</feature>
<feature type="region of interest" description="Disordered" evidence="8">
    <location>
        <begin position="1199"/>
        <end position="1241"/>
    </location>
</feature>
<dbReference type="InterPro" id="IPR027417">
    <property type="entry name" value="P-loop_NTPase"/>
</dbReference>
<dbReference type="Gene3D" id="3.40.50.300">
    <property type="entry name" value="P-loop containing nucleotide triphosphate hydrolases"/>
    <property type="match status" value="2"/>
</dbReference>
<evidence type="ECO:0000259" key="11">
    <source>
        <dbReference type="PROSITE" id="PS50929"/>
    </source>
</evidence>
<keyword evidence="5" id="KW-0067">ATP-binding</keyword>
<dbReference type="CDD" id="cd03244">
    <property type="entry name" value="ABCC_MRP_domain2"/>
    <property type="match status" value="1"/>
</dbReference>
<gene>
    <name evidence="12" type="ORF">V5O48_011112</name>
</gene>
<dbReference type="Pfam" id="PF00005">
    <property type="entry name" value="ABC_tran"/>
    <property type="match status" value="2"/>
</dbReference>
<dbReference type="Pfam" id="PF00664">
    <property type="entry name" value="ABC_membrane"/>
    <property type="match status" value="2"/>
</dbReference>
<feature type="transmembrane region" description="Helical" evidence="9">
    <location>
        <begin position="672"/>
        <end position="701"/>
    </location>
</feature>
<proteinExistence type="predicted"/>
<feature type="domain" description="ABC transporter" evidence="10">
    <location>
        <begin position="868"/>
        <end position="1103"/>
    </location>
</feature>
<evidence type="ECO:0000256" key="2">
    <source>
        <dbReference type="ARBA" id="ARBA00022448"/>
    </source>
</evidence>
<evidence type="ECO:0000313" key="12">
    <source>
        <dbReference type="EMBL" id="KAL0570840.1"/>
    </source>
</evidence>
<comment type="caution">
    <text evidence="12">The sequence shown here is derived from an EMBL/GenBank/DDBJ whole genome shotgun (WGS) entry which is preliminary data.</text>
</comment>
<dbReference type="SUPFAM" id="SSF90123">
    <property type="entry name" value="ABC transporter transmembrane region"/>
    <property type="match status" value="2"/>
</dbReference>
<feature type="domain" description="ABC transporter" evidence="10">
    <location>
        <begin position="219"/>
        <end position="455"/>
    </location>
</feature>
<evidence type="ECO:0000256" key="1">
    <source>
        <dbReference type="ARBA" id="ARBA00004370"/>
    </source>
</evidence>
<evidence type="ECO:0000256" key="7">
    <source>
        <dbReference type="ARBA" id="ARBA00023136"/>
    </source>
</evidence>
<keyword evidence="7 9" id="KW-0472">Membrane</keyword>
<dbReference type="PROSITE" id="PS50929">
    <property type="entry name" value="ABC_TM1F"/>
    <property type="match status" value="2"/>
</dbReference>
<dbReference type="Proteomes" id="UP001465976">
    <property type="component" value="Unassembled WGS sequence"/>
</dbReference>
<dbReference type="InterPro" id="IPR003593">
    <property type="entry name" value="AAA+_ATPase"/>
</dbReference>
<dbReference type="SMART" id="SM00382">
    <property type="entry name" value="AAA"/>
    <property type="match status" value="2"/>
</dbReference>
<accession>A0ABR3F6W7</accession>
<feature type="region of interest" description="Disordered" evidence="8">
    <location>
        <begin position="1361"/>
        <end position="1381"/>
    </location>
</feature>
<name>A0ABR3F6W7_9AGAR</name>
<feature type="transmembrane region" description="Helical" evidence="9">
    <location>
        <begin position="1246"/>
        <end position="1273"/>
    </location>
</feature>
<comment type="subcellular location">
    <subcellularLocation>
        <location evidence="1">Membrane</location>
    </subcellularLocation>
</comment>
<evidence type="ECO:0000256" key="4">
    <source>
        <dbReference type="ARBA" id="ARBA00022741"/>
    </source>
</evidence>
<evidence type="ECO:0000256" key="8">
    <source>
        <dbReference type="SAM" id="MobiDB-lite"/>
    </source>
</evidence>
<keyword evidence="2" id="KW-0813">Transport</keyword>
<dbReference type="InterPro" id="IPR017871">
    <property type="entry name" value="ABC_transporter-like_CS"/>
</dbReference>
<dbReference type="PANTHER" id="PTHR24223">
    <property type="entry name" value="ATP-BINDING CASSETTE SUB-FAMILY C"/>
    <property type="match status" value="1"/>
</dbReference>
<organism evidence="12 13">
    <name type="scientific">Marasmius crinis-equi</name>
    <dbReference type="NCBI Taxonomy" id="585013"/>
    <lineage>
        <taxon>Eukaryota</taxon>
        <taxon>Fungi</taxon>
        <taxon>Dikarya</taxon>
        <taxon>Basidiomycota</taxon>
        <taxon>Agaricomycotina</taxon>
        <taxon>Agaricomycetes</taxon>
        <taxon>Agaricomycetidae</taxon>
        <taxon>Agaricales</taxon>
        <taxon>Marasmiineae</taxon>
        <taxon>Marasmiaceae</taxon>
        <taxon>Marasmius</taxon>
    </lineage>
</organism>
<evidence type="ECO:0000313" key="13">
    <source>
        <dbReference type="Proteomes" id="UP001465976"/>
    </source>
</evidence>
<sequence>MQGDTYAVAQRFWEFSGLFASPVRLIIALIFLYQIMGWTALSGVVIVLLAYVVNYPLAKYNIYLTRKSWKAKDARMGIVNELLQNIRFLKFYGWENHWARTTNELREDELRWRVKQNIVDTLITFIWTWIPSATALISFLCYTLIARERLTVSIAFTAIALFSQLQGPMTEIPGQIFALLHAYVSMQRIEQFLKEDEVPEWASTLSSTPSSHERSADKLGFSNAVFQWQAPPKSASTLENFTLGPLDVTFPEGQITLLSGPTGSGKSAILAALLGEMNCVSGHVFIDKTNHQVAYCAQNPWLEHATIRDNIVFASSYGYDEARYEAVLEACALKRDLEVFDAGDLTEIGEKGITLSGGQRARIALARAVYSQAKCILLDDPLAAVDMHTAQHLVSKCFSSELMRGRTIILVTHHISLCLPISSFLVEISHGKVIRQGPIDSFEQRELQKVIETEDEPFVEQEPVEAKNAPIENEADDVPREKRGGDDASRIKGKLIDVEARAEGRVSLRTYMTYIRAAGVWSWGVTLLLMLLIRGITIGNQFYVAAWGQAYERKEVNSVYTTFIRSFTARLVKYPWDDFPSPDVDVTPWLMVYFYISLAGAFSVLFYIALGYYASLQASRSLFLSLLMRLTWAPARFFDITPIGRILNRFTTDINTIDGALQNSARNCLSGVLNFLASFLVILAVIPPFAPIALFIAWLYIRLAPPYIQASRDLRRLESISLSPAFAGFDELLRGLSHVRAFGMENRYQNAFYTKVDKFQSFDHVYWLVNCWLRWRYDCLGSVVVYATTLFSLWMGVSDGFAAIVIVQAGVFADASRQLVRVAAQLELDFNSVERVVEYLDVPQEAPAIIATSRPPAYWPSSSGRLIVDGLTVKYAPHLPAVLRNLTFTVEPCEKIGVVGRTGSGKSTLALSLLRMVEPLSGQIYMDGVDISTIGLEDLRTRVTIVSQDVALFSGTLRTNLDPLGDNSDEDCIDVMRRCHMMSVLDHKGDLNERDLLDLPVSQGSLSGGERQLVALARAVLRRTNIIIMDEATSQVDNELDENIQRTIREELSSAIVITIAHRLKTIIDYDRILVLDDGEIAEFGKPQELLGLQGGLFREMCRRSPDWPMFASLPYIFPQPELTGVLGDGFDGRIPTQTRLTHLEHPTTSHLIIESILHAVTTELPKAIASTASTFAATPVLTHSVIGSLPPASNSFSLHPSSSPLSMSESPSTVTLTSTAGSATPTPTLDNSTLSKAPGGNGREWRVVGISLVAIGAVVGIVLLSTFFKTIWRFAREQFRRRNTMEGEEDMIPDWHRGSWQFKLANEGGDRYPAHGTMDTSQVYAEALHDETTGLPSLPPRLTGLSPPIPTPVSRYPSLSRRPATPFYEHHAPTPTLSGY</sequence>
<dbReference type="InterPro" id="IPR036640">
    <property type="entry name" value="ABC1_TM_sf"/>
</dbReference>